<evidence type="ECO:0000313" key="2">
    <source>
        <dbReference type="EMBL" id="GHC38510.1"/>
    </source>
</evidence>
<reference evidence="2" key="2">
    <citation type="submission" date="2020-09" db="EMBL/GenBank/DDBJ databases">
        <authorList>
            <person name="Sun Q."/>
            <person name="Ohkuma M."/>
        </authorList>
    </citation>
    <scope>NUCLEOTIDE SEQUENCE</scope>
    <source>
        <strain evidence="2">JCM 4633</strain>
    </source>
</reference>
<evidence type="ECO:0000256" key="1">
    <source>
        <dbReference type="SAM" id="MobiDB-lite"/>
    </source>
</evidence>
<comment type="caution">
    <text evidence="2">The sequence shown here is derived from an EMBL/GenBank/DDBJ whole genome shotgun (WGS) entry which is preliminary data.</text>
</comment>
<accession>A0A918TA91</accession>
<dbReference type="EMBL" id="BMVB01000003">
    <property type="protein sequence ID" value="GHC38510.1"/>
    <property type="molecule type" value="Genomic_DNA"/>
</dbReference>
<proteinExistence type="predicted"/>
<dbReference type="AlphaFoldDB" id="A0A918TA91"/>
<protein>
    <submittedName>
        <fullName evidence="2">Uncharacterized protein</fullName>
    </submittedName>
</protein>
<feature type="compositionally biased region" description="Basic and acidic residues" evidence="1">
    <location>
        <begin position="116"/>
        <end position="127"/>
    </location>
</feature>
<gene>
    <name evidence="2" type="ORF">GCM10010507_10080</name>
</gene>
<organism evidence="2 3">
    <name type="scientific">Streptomyces cinnamoneus</name>
    <name type="common">Streptoverticillium cinnamoneum</name>
    <dbReference type="NCBI Taxonomy" id="53446"/>
    <lineage>
        <taxon>Bacteria</taxon>
        <taxon>Bacillati</taxon>
        <taxon>Actinomycetota</taxon>
        <taxon>Actinomycetes</taxon>
        <taxon>Kitasatosporales</taxon>
        <taxon>Streptomycetaceae</taxon>
        <taxon>Streptomyces</taxon>
        <taxon>Streptomyces cinnamoneus group</taxon>
    </lineage>
</organism>
<feature type="region of interest" description="Disordered" evidence="1">
    <location>
        <begin position="115"/>
        <end position="140"/>
    </location>
</feature>
<name>A0A918TA91_STRCJ</name>
<sequence length="218" mass="23961">MTDADGIPDVEICDPMADTGRLFADCTDHVTHHIVEAKEHNGQVRRAMYLLDQGDACLGEAVSARYGPGSARAVFRDHLRERLELTRYVRDGIARRNLDQESDRRSRLRSLWPLLPDRHSDDRRQVEQRPSPGMGGRLEAPSSELVRRLAAEAFTPHPQQPYMAAAARSVPTTRPTRFTRAGQTCPGILVSRPGPGEPAPAGHAGGCSVQCVRPLLSA</sequence>
<reference evidence="2" key="1">
    <citation type="journal article" date="2014" name="Int. J. Syst. Evol. Microbiol.">
        <title>Complete genome sequence of Corynebacterium casei LMG S-19264T (=DSM 44701T), isolated from a smear-ripened cheese.</title>
        <authorList>
            <consortium name="US DOE Joint Genome Institute (JGI-PGF)"/>
            <person name="Walter F."/>
            <person name="Albersmeier A."/>
            <person name="Kalinowski J."/>
            <person name="Ruckert C."/>
        </authorList>
    </citation>
    <scope>NUCLEOTIDE SEQUENCE</scope>
    <source>
        <strain evidence="2">JCM 4633</strain>
    </source>
</reference>
<evidence type="ECO:0000313" key="3">
    <source>
        <dbReference type="Proteomes" id="UP000646244"/>
    </source>
</evidence>
<dbReference type="Proteomes" id="UP000646244">
    <property type="component" value="Unassembled WGS sequence"/>
</dbReference>